<feature type="domain" description="Thymidylate kinase-like" evidence="1">
    <location>
        <begin position="495"/>
        <end position="645"/>
    </location>
</feature>
<name>A0ABT9GQQ7_9GAMM</name>
<protein>
    <recommendedName>
        <fullName evidence="1">Thymidylate kinase-like domain-containing protein</fullName>
    </recommendedName>
</protein>
<dbReference type="SUPFAM" id="SSF52540">
    <property type="entry name" value="P-loop containing nucleoside triphosphate hydrolases"/>
    <property type="match status" value="1"/>
</dbReference>
<dbReference type="Gene3D" id="1.25.40.10">
    <property type="entry name" value="Tetratricopeptide repeat domain"/>
    <property type="match status" value="1"/>
</dbReference>
<evidence type="ECO:0000313" key="3">
    <source>
        <dbReference type="Proteomes" id="UP001236258"/>
    </source>
</evidence>
<organism evidence="2 3">
    <name type="scientific">Alkalimonas delamerensis</name>
    <dbReference type="NCBI Taxonomy" id="265981"/>
    <lineage>
        <taxon>Bacteria</taxon>
        <taxon>Pseudomonadati</taxon>
        <taxon>Pseudomonadota</taxon>
        <taxon>Gammaproteobacteria</taxon>
        <taxon>Alkalimonas</taxon>
    </lineage>
</organism>
<dbReference type="SUPFAM" id="SSF48452">
    <property type="entry name" value="TPR-like"/>
    <property type="match status" value="1"/>
</dbReference>
<dbReference type="InterPro" id="IPR039430">
    <property type="entry name" value="Thymidylate_kin-like_dom"/>
</dbReference>
<reference evidence="2 3" key="1">
    <citation type="submission" date="2023-08" db="EMBL/GenBank/DDBJ databases">
        <authorList>
            <person name="Joshi A."/>
            <person name="Thite S."/>
        </authorList>
    </citation>
    <scope>NUCLEOTIDE SEQUENCE [LARGE SCALE GENOMIC DNA]</scope>
    <source>
        <strain evidence="2 3">1E1</strain>
    </source>
</reference>
<comment type="caution">
    <text evidence="2">The sequence shown here is derived from an EMBL/GenBank/DDBJ whole genome shotgun (WGS) entry which is preliminary data.</text>
</comment>
<keyword evidence="3" id="KW-1185">Reference proteome</keyword>
<dbReference type="Proteomes" id="UP001236258">
    <property type="component" value="Unassembled WGS sequence"/>
</dbReference>
<dbReference type="InterPro" id="IPR011990">
    <property type="entry name" value="TPR-like_helical_dom_sf"/>
</dbReference>
<accession>A0ABT9GQQ7</accession>
<evidence type="ECO:0000259" key="1">
    <source>
        <dbReference type="Pfam" id="PF02223"/>
    </source>
</evidence>
<evidence type="ECO:0000313" key="2">
    <source>
        <dbReference type="EMBL" id="MDP4528986.1"/>
    </source>
</evidence>
<dbReference type="RefSeq" id="WP_305945073.1">
    <property type="nucleotide sequence ID" value="NZ_JAUZVY010000002.1"/>
</dbReference>
<dbReference type="InterPro" id="IPR027417">
    <property type="entry name" value="P-loop_NTPase"/>
</dbReference>
<dbReference type="Pfam" id="PF02223">
    <property type="entry name" value="Thymidylate_kin"/>
    <property type="match status" value="1"/>
</dbReference>
<dbReference type="Gene3D" id="3.40.50.300">
    <property type="entry name" value="P-loop containing nucleotide triphosphate hydrolases"/>
    <property type="match status" value="1"/>
</dbReference>
<sequence length="696" mass="80156">MAIISDNQHLQAALECIENRDWASAVNEFEKIHADNLAFENDLYFALYSKALRNIRRYAAADNVAKNGLTIFGNSRSILNEFSWSAEKQKNWTLAVERLLNLLAASNGKAKPQVYQRLLKAMRASKQLNDAKAICLEVLSKYPESSIVRIEVAYTQRALGDLDTAITHLIYVVENLPDDTSPTLYKNLISWLRSVEDFERSDLYAEKALAVFGELALYHEYLLNAEKQKRWTEFLNRLDNLPMTVYKQDKAQFDRRRLAAYRKMKMEYSGDELCFVTETVLAILSKLRDVKVPHCLMRNFLFKQGGAIGSDIDLAVDHSDEKVIDEIMIGLGFSKRKTATDWYYFIYSEKLNIWLFIDLHDGSAFMTPDAFKVMASSAFYNNDGLPLPASGHYWGLLVLRELFKPGSLKPRHLEQLDYLSQQCKAEDFSLHAESLFSAIPLSGKQHAQLNDCIRYYLSYPDGFWDTLTASRWGKLPIKANEASKNKPLAVVCLVGIDGAGKTTAIENLKAIMPAKLPLVVMPMKAKSALTWFGKNRLIKFKLFGRQIQQRYLGAVFDFVDKYIRYKKACKKAAAKQGVVLFERWTADTTIAEHFKEPNQQKTMYIRFLYLLERLMPKPDTFIYLDLSVEEALKRKSEDSPEVIRFRDKHYKDFYGRQPDSRFIDACLTQQNLAYCLEREIYKTIQANIHRHLADVR</sequence>
<gene>
    <name evidence="2" type="ORF">Q3O59_08085</name>
</gene>
<dbReference type="EMBL" id="JAUZVY010000002">
    <property type="protein sequence ID" value="MDP4528986.1"/>
    <property type="molecule type" value="Genomic_DNA"/>
</dbReference>
<proteinExistence type="predicted"/>